<keyword evidence="3" id="KW-0819">tRNA processing</keyword>
<keyword evidence="7" id="KW-0378">Hydrolase</keyword>
<evidence type="ECO:0000256" key="6">
    <source>
        <dbReference type="ARBA" id="ARBA00022759"/>
    </source>
</evidence>
<name>A0A8K0AH75_ANDGO</name>
<keyword evidence="10" id="KW-1185">Reference proteome</keyword>
<dbReference type="Pfam" id="PF23023">
    <property type="entry name" value="Anti-Pycsar_Apyc1"/>
    <property type="match status" value="1"/>
</dbReference>
<keyword evidence="8" id="KW-0862">Zinc</keyword>
<dbReference type="Gene3D" id="3.60.15.10">
    <property type="entry name" value="Ribonuclease Z/Hydroxyacylglutathione hydrolase-like"/>
    <property type="match status" value="1"/>
</dbReference>
<evidence type="ECO:0000256" key="1">
    <source>
        <dbReference type="ARBA" id="ARBA00001947"/>
    </source>
</evidence>
<protein>
    <submittedName>
        <fullName evidence="9">Mitochondrial ribonuclease Z</fullName>
    </submittedName>
</protein>
<dbReference type="CDD" id="cd07717">
    <property type="entry name" value="RNaseZ_ZiPD-like_MBL-fold"/>
    <property type="match status" value="1"/>
</dbReference>
<evidence type="ECO:0000313" key="9">
    <source>
        <dbReference type="EMBL" id="KAF0852261.1"/>
    </source>
</evidence>
<evidence type="ECO:0000256" key="7">
    <source>
        <dbReference type="ARBA" id="ARBA00022801"/>
    </source>
</evidence>
<comment type="caution">
    <text evidence="9">The sequence shown here is derived from an EMBL/GenBank/DDBJ whole genome shotgun (WGS) entry which is preliminary data.</text>
</comment>
<evidence type="ECO:0000256" key="8">
    <source>
        <dbReference type="ARBA" id="ARBA00022833"/>
    </source>
</evidence>
<evidence type="ECO:0000256" key="5">
    <source>
        <dbReference type="ARBA" id="ARBA00022723"/>
    </source>
</evidence>
<reference evidence="9" key="1">
    <citation type="submission" date="2019-09" db="EMBL/GenBank/DDBJ databases">
        <title>The Mitochondrial Proteome of the Jakobid, Andalucia godoyi, a Protist With the Most Gene-Rich and Bacteria-Like Mitochondrial Genome.</title>
        <authorList>
            <person name="Gray M.W."/>
            <person name="Burger G."/>
            <person name="Derelle R."/>
            <person name="Klimes V."/>
            <person name="Leger M."/>
            <person name="Sarrasin M."/>
            <person name="Vlcek C."/>
            <person name="Roger A.J."/>
            <person name="Elias M."/>
            <person name="Lang B.F."/>
        </authorList>
    </citation>
    <scope>NUCLEOTIDE SEQUENCE</scope>
    <source>
        <strain evidence="9">And28</strain>
    </source>
</reference>
<dbReference type="GO" id="GO:0042781">
    <property type="term" value="F:3'-tRNA processing endoribonuclease activity"/>
    <property type="evidence" value="ECO:0007669"/>
    <property type="project" value="TreeGrafter"/>
</dbReference>
<dbReference type="GO" id="GO:0005634">
    <property type="term" value="C:nucleus"/>
    <property type="evidence" value="ECO:0007669"/>
    <property type="project" value="TreeGrafter"/>
</dbReference>
<evidence type="ECO:0000256" key="3">
    <source>
        <dbReference type="ARBA" id="ARBA00022694"/>
    </source>
</evidence>
<gene>
    <name evidence="9" type="ORF">ANDGO_00846</name>
</gene>
<keyword evidence="6" id="KW-0255">Endonuclease</keyword>
<dbReference type="AlphaFoldDB" id="A0A8K0AH75"/>
<dbReference type="OrthoDB" id="527344at2759"/>
<dbReference type="PANTHER" id="PTHR46018">
    <property type="entry name" value="ZINC PHOSPHODIESTERASE ELAC PROTEIN 1"/>
    <property type="match status" value="1"/>
</dbReference>
<evidence type="ECO:0000256" key="4">
    <source>
        <dbReference type="ARBA" id="ARBA00022722"/>
    </source>
</evidence>
<dbReference type="PANTHER" id="PTHR46018:SF2">
    <property type="entry name" value="ZINC PHOSPHODIESTERASE ELAC PROTEIN 1"/>
    <property type="match status" value="1"/>
</dbReference>
<accession>A0A8K0AH75</accession>
<comment type="cofactor">
    <cofactor evidence="1">
        <name>Zn(2+)</name>
        <dbReference type="ChEBI" id="CHEBI:29105"/>
    </cofactor>
</comment>
<dbReference type="Proteomes" id="UP000799049">
    <property type="component" value="Unassembled WGS sequence"/>
</dbReference>
<organism evidence="9 10">
    <name type="scientific">Andalucia godoyi</name>
    <name type="common">Flagellate</name>
    <dbReference type="NCBI Taxonomy" id="505711"/>
    <lineage>
        <taxon>Eukaryota</taxon>
        <taxon>Discoba</taxon>
        <taxon>Jakobida</taxon>
        <taxon>Andalucina</taxon>
        <taxon>Andaluciidae</taxon>
        <taxon>Andalucia</taxon>
    </lineage>
</organism>
<keyword evidence="4" id="KW-0540">Nuclease</keyword>
<dbReference type="GO" id="GO:0046872">
    <property type="term" value="F:metal ion binding"/>
    <property type="evidence" value="ECO:0007669"/>
    <property type="project" value="UniProtKB-KW"/>
</dbReference>
<dbReference type="InterPro" id="IPR036866">
    <property type="entry name" value="RibonucZ/Hydroxyglut_hydro"/>
</dbReference>
<dbReference type="HAMAP" id="MF_01818">
    <property type="entry name" value="RNase_Z_BN"/>
    <property type="match status" value="1"/>
</dbReference>
<dbReference type="EMBL" id="VRVR01000049">
    <property type="protein sequence ID" value="KAF0852261.1"/>
    <property type="molecule type" value="Genomic_DNA"/>
</dbReference>
<dbReference type="InterPro" id="IPR013471">
    <property type="entry name" value="RNase_Z/BN"/>
</dbReference>
<evidence type="ECO:0000256" key="2">
    <source>
        <dbReference type="ARBA" id="ARBA00011738"/>
    </source>
</evidence>
<comment type="subunit">
    <text evidence="2">Homodimer.</text>
</comment>
<sequence length="400" mass="43643">MIRHGLFCRRFSLFKDVVVGTRDLLSSYSSGNFDGFEVVILGTSGAVPTPNRGVSSTAIRLEGEIWLVDAGEGTQLQIQKSFISASKISKIFVTHLHGDHIFGLPGLLCHMAASRSPSAPRVEIYGPSGLRAFLRSVFSLSSTSFELAFSVNELVLRESHYDYFKQWNTPHPQFASGPLASARPFLPHELHGTDISCSDGKSSHVWNVLETPQYRVSAGLLQHRVPCFGFVFEEKEQFGALNVKRCADLGIPTGPLLRELKQGRAVSLANGSVIAPNDVLGPSRPGRKVVLLGDTSNSDSILDIGKNCDLLVHECTLPRSLASEAFARGHSTAAMAGWFARMLNASNLVLSHFSPRFDALRDYQLLVQDASAAFGSKNVLVAQDFTHVPIPRKYSFPCLS</sequence>
<dbReference type="NCBIfam" id="NF000801">
    <property type="entry name" value="PRK00055.1-3"/>
    <property type="match status" value="1"/>
</dbReference>
<keyword evidence="5" id="KW-0479">Metal-binding</keyword>
<proteinExistence type="inferred from homology"/>
<dbReference type="SUPFAM" id="SSF56281">
    <property type="entry name" value="Metallo-hydrolase/oxidoreductase"/>
    <property type="match status" value="1"/>
</dbReference>
<evidence type="ECO:0000313" key="10">
    <source>
        <dbReference type="Proteomes" id="UP000799049"/>
    </source>
</evidence>